<evidence type="ECO:0000256" key="6">
    <source>
        <dbReference type="RuleBase" id="RU004355"/>
    </source>
</evidence>
<comment type="function">
    <text evidence="5">Bidirectionally degrades single-stranded DNA into large acid-insoluble oligonucleotides, which are then degraded further into small acid-soluble oligonucleotides.</text>
</comment>
<dbReference type="AlphaFoldDB" id="D5EF25"/>
<reference evidence="9 10" key="1">
    <citation type="journal article" date="2010" name="Stand. Genomic Sci.">
        <title>Complete genome sequence of Aminobacterium colombiense type strain (ALA-1).</title>
        <authorList>
            <person name="Chertkov O."/>
            <person name="Sikorski J."/>
            <person name="Brambilla E."/>
            <person name="Lapidus A."/>
            <person name="Copeland A."/>
            <person name="Glavina Del Rio T."/>
            <person name="Nolan M."/>
            <person name="Lucas S."/>
            <person name="Tice H."/>
            <person name="Cheng J.F."/>
            <person name="Han C."/>
            <person name="Detter J.C."/>
            <person name="Bruce D."/>
            <person name="Tapia R."/>
            <person name="Goodwin L."/>
            <person name="Pitluck S."/>
            <person name="Liolios K."/>
            <person name="Ivanova N."/>
            <person name="Mavromatis K."/>
            <person name="Ovchinnikova G."/>
            <person name="Pati A."/>
            <person name="Chen A."/>
            <person name="Palaniappan K."/>
            <person name="Land M."/>
            <person name="Hauser L."/>
            <person name="Chang Y.J."/>
            <person name="Jeffries C.D."/>
            <person name="Spring S."/>
            <person name="Rohde M."/>
            <person name="Goker M."/>
            <person name="Bristow J."/>
            <person name="Eisen J.A."/>
            <person name="Markowitz V."/>
            <person name="Hugenholtz P."/>
            <person name="Kyrpides N.C."/>
            <person name="Klenk H.P."/>
        </authorList>
    </citation>
    <scope>NUCLEOTIDE SEQUENCE [LARGE SCALE GENOMIC DNA]</scope>
    <source>
        <strain evidence="10">DSM 12261 / ALA-1</strain>
    </source>
</reference>
<dbReference type="GO" id="GO:0005737">
    <property type="term" value="C:cytoplasm"/>
    <property type="evidence" value="ECO:0007669"/>
    <property type="project" value="UniProtKB-SubCell"/>
</dbReference>
<dbReference type="STRING" id="572547.Amico_1033"/>
<dbReference type="OrthoDB" id="9802795at2"/>
<dbReference type="HOGENOM" id="CLU_023625_2_0_0"/>
<comment type="catalytic activity">
    <reaction evidence="5 6">
        <text>Exonucleolytic cleavage in either 5'- to 3'- or 3'- to 5'-direction to yield nucleoside 5'-phosphates.</text>
        <dbReference type="EC" id="3.1.11.6"/>
    </reaction>
</comment>
<dbReference type="Proteomes" id="UP000002366">
    <property type="component" value="Chromosome"/>
</dbReference>
<organism evidence="9 10">
    <name type="scientific">Aminobacterium colombiense (strain DSM 12261 / ALA-1)</name>
    <dbReference type="NCBI Taxonomy" id="572547"/>
    <lineage>
        <taxon>Bacteria</taxon>
        <taxon>Thermotogati</taxon>
        <taxon>Synergistota</taxon>
        <taxon>Synergistia</taxon>
        <taxon>Synergistales</taxon>
        <taxon>Aminobacteriaceae</taxon>
        <taxon>Aminobacterium</taxon>
    </lineage>
</organism>
<dbReference type="EC" id="3.1.11.6" evidence="5"/>
<feature type="domain" description="Exonuclease VII large subunit C-terminal" evidence="7">
    <location>
        <begin position="127"/>
        <end position="316"/>
    </location>
</feature>
<keyword evidence="2 5" id="KW-0540">Nuclease</keyword>
<dbReference type="NCBIfam" id="TIGR00237">
    <property type="entry name" value="xseA"/>
    <property type="match status" value="1"/>
</dbReference>
<gene>
    <name evidence="5" type="primary">xseA</name>
    <name evidence="9" type="ordered locus">Amico_1033</name>
</gene>
<evidence type="ECO:0000256" key="3">
    <source>
        <dbReference type="ARBA" id="ARBA00022801"/>
    </source>
</evidence>
<dbReference type="EMBL" id="CP001997">
    <property type="protein sequence ID" value="ADE57157.1"/>
    <property type="molecule type" value="Genomic_DNA"/>
</dbReference>
<accession>D5EF25</accession>
<dbReference type="eggNOG" id="COG1570">
    <property type="taxonomic scope" value="Bacteria"/>
</dbReference>
<keyword evidence="1 5" id="KW-0963">Cytoplasm</keyword>
<evidence type="ECO:0000259" key="7">
    <source>
        <dbReference type="Pfam" id="PF02601"/>
    </source>
</evidence>
<feature type="domain" description="OB-fold nucleic acid binding" evidence="8">
    <location>
        <begin position="9"/>
        <end position="103"/>
    </location>
</feature>
<dbReference type="InterPro" id="IPR003753">
    <property type="entry name" value="Exonuc_VII_L"/>
</dbReference>
<evidence type="ECO:0000256" key="1">
    <source>
        <dbReference type="ARBA" id="ARBA00022490"/>
    </source>
</evidence>
<protein>
    <recommendedName>
        <fullName evidence="5">Exodeoxyribonuclease 7 large subunit</fullName>
        <ecNumber evidence="5">3.1.11.6</ecNumber>
    </recommendedName>
    <alternativeName>
        <fullName evidence="5">Exodeoxyribonuclease VII large subunit</fullName>
        <shortName evidence="5">Exonuclease VII large subunit</shortName>
    </alternativeName>
</protein>
<dbReference type="InterPro" id="IPR020579">
    <property type="entry name" value="Exonuc_VII_lsu_C"/>
</dbReference>
<comment type="similarity">
    <text evidence="5 6">Belongs to the XseA family.</text>
</comment>
<proteinExistence type="inferred from homology"/>
<dbReference type="CDD" id="cd04489">
    <property type="entry name" value="ExoVII_LU_OBF"/>
    <property type="match status" value="1"/>
</dbReference>
<dbReference type="KEGG" id="aco:Amico_1033"/>
<evidence type="ECO:0000313" key="9">
    <source>
        <dbReference type="EMBL" id="ADE57157.1"/>
    </source>
</evidence>
<sequence>MQGTNLPKLSVDEVTNRIQGLFFSDPVLQNLIVVGEIVEIKKHTSGHVYFTLSGDEGRLSCVLFKNDAARVPEWPRKGDEVWAEGRVGVYPPRGSYQLYVRRLTPQGIGAAARAREELRLRLDKEGLFDPRLKRKLPAYPQKVAVITSSTGAAIKDVLKVSRNRFPQCSIVIVPCLVQGYDAPEEIFSAFVQIRPLIDVDAVMLVRGGGSRDDLNPFDDERVIRAIRSCPVPVITGVGHETDTTLSDLAADVAASTPSAAAERLFPDHIDLIRHVDFFSSSLSRTMQTDIRKKKDNLAHFQQLMFTHSSRMVERGAKILQENKRHMDLLMKTLLEGRKQALSSVAGALNALSPLSILGRGFISCTKEEGEVVTSVDQLEIREKLILSFIDGRSNVRVEKITKTGEKDEDHAALSGLLE</sequence>
<evidence type="ECO:0000256" key="2">
    <source>
        <dbReference type="ARBA" id="ARBA00022722"/>
    </source>
</evidence>
<comment type="subunit">
    <text evidence="5">Heterooligomer composed of large and small subunits.</text>
</comment>
<evidence type="ECO:0000256" key="4">
    <source>
        <dbReference type="ARBA" id="ARBA00022839"/>
    </source>
</evidence>
<keyword evidence="3 5" id="KW-0378">Hydrolase</keyword>
<evidence type="ECO:0000259" key="8">
    <source>
        <dbReference type="Pfam" id="PF13742"/>
    </source>
</evidence>
<dbReference type="PANTHER" id="PTHR30008">
    <property type="entry name" value="EXODEOXYRIBONUCLEASE 7 LARGE SUBUNIT"/>
    <property type="match status" value="1"/>
</dbReference>
<dbReference type="GO" id="GO:0003676">
    <property type="term" value="F:nucleic acid binding"/>
    <property type="evidence" value="ECO:0007669"/>
    <property type="project" value="InterPro"/>
</dbReference>
<name>D5EF25_AMICL</name>
<dbReference type="HAMAP" id="MF_00378">
    <property type="entry name" value="Exonuc_7_L"/>
    <property type="match status" value="1"/>
</dbReference>
<comment type="subcellular location">
    <subcellularLocation>
        <location evidence="5 6">Cytoplasm</location>
    </subcellularLocation>
</comment>
<evidence type="ECO:0000313" key="10">
    <source>
        <dbReference type="Proteomes" id="UP000002366"/>
    </source>
</evidence>
<dbReference type="GO" id="GO:0008855">
    <property type="term" value="F:exodeoxyribonuclease VII activity"/>
    <property type="evidence" value="ECO:0007669"/>
    <property type="project" value="UniProtKB-UniRule"/>
</dbReference>
<dbReference type="Pfam" id="PF02601">
    <property type="entry name" value="Exonuc_VII_L"/>
    <property type="match status" value="1"/>
</dbReference>
<dbReference type="Pfam" id="PF13742">
    <property type="entry name" value="tRNA_anti_2"/>
    <property type="match status" value="1"/>
</dbReference>
<evidence type="ECO:0000256" key="5">
    <source>
        <dbReference type="HAMAP-Rule" id="MF_00378"/>
    </source>
</evidence>
<dbReference type="GO" id="GO:0006308">
    <property type="term" value="P:DNA catabolic process"/>
    <property type="evidence" value="ECO:0007669"/>
    <property type="project" value="UniProtKB-UniRule"/>
</dbReference>
<keyword evidence="10" id="KW-1185">Reference proteome</keyword>
<dbReference type="GO" id="GO:0009318">
    <property type="term" value="C:exodeoxyribonuclease VII complex"/>
    <property type="evidence" value="ECO:0007669"/>
    <property type="project" value="UniProtKB-UniRule"/>
</dbReference>
<keyword evidence="4 5" id="KW-0269">Exonuclease</keyword>
<dbReference type="InterPro" id="IPR025824">
    <property type="entry name" value="OB-fold_nuc-bd_dom"/>
</dbReference>
<dbReference type="PANTHER" id="PTHR30008:SF0">
    <property type="entry name" value="EXODEOXYRIBONUCLEASE 7 LARGE SUBUNIT"/>
    <property type="match status" value="1"/>
</dbReference>